<dbReference type="PROSITE" id="PS01137">
    <property type="entry name" value="TATD_1"/>
    <property type="match status" value="1"/>
</dbReference>
<dbReference type="GO" id="GO:0046872">
    <property type="term" value="F:metal ion binding"/>
    <property type="evidence" value="ECO:0007669"/>
    <property type="project" value="UniProtKB-KW"/>
</dbReference>
<keyword evidence="1 3" id="KW-0479">Metal-binding</keyword>
<dbReference type="CDD" id="cd01310">
    <property type="entry name" value="TatD_DNAse"/>
    <property type="match status" value="1"/>
</dbReference>
<sequence>MIFPVMTSFIDTHCHLDKLALSLPDALTQAKAAQVNKLLTISVDLESIGFVSETATNHEEVYGALGIHPHDAGQFNDAIAEQIRGLANQTKIVAVGETGLDYHYTYAEKEVQQAVFNAQLQLAEELRLPIVLHSREAEDDTMELLHKHAPSRGGVAHSFTSSANMAHQLVEMGWLLGVNGIVTFRNAQELRETLKQVPLSHLILETDSPFLSPIPYRGKPNDPSRIPIVASFLADWLEISVEQLAEQTNENAQRLFAFS</sequence>
<evidence type="ECO:0000313" key="4">
    <source>
        <dbReference type="EMBL" id="MAH61885.1"/>
    </source>
</evidence>
<dbReference type="GO" id="GO:0016788">
    <property type="term" value="F:hydrolase activity, acting on ester bonds"/>
    <property type="evidence" value="ECO:0007669"/>
    <property type="project" value="InterPro"/>
</dbReference>
<reference evidence="5" key="1">
    <citation type="submission" date="2017-09" db="EMBL/GenBank/DDBJ databases">
        <title>The Reconstruction of 2,631 Draft Metagenome-Assembled Genomes from the Global Oceans.</title>
        <authorList>
            <person name="Tully B.J."/>
            <person name="Graham E.D."/>
            <person name="Heidelberg J.F."/>
        </authorList>
    </citation>
    <scope>NUCLEOTIDE SEQUENCE [LARGE SCALE GENOMIC DNA]</scope>
</reference>
<feature type="binding site" evidence="3">
    <location>
        <position position="157"/>
    </location>
    <ligand>
        <name>a divalent metal cation</name>
        <dbReference type="ChEBI" id="CHEBI:60240"/>
        <label>2</label>
    </ligand>
</feature>
<evidence type="ECO:0000256" key="1">
    <source>
        <dbReference type="ARBA" id="ARBA00022723"/>
    </source>
</evidence>
<organism evidence="4 5">
    <name type="scientific">SAR324 cluster bacterium</name>
    <dbReference type="NCBI Taxonomy" id="2024889"/>
    <lineage>
        <taxon>Bacteria</taxon>
        <taxon>Deltaproteobacteria</taxon>
        <taxon>SAR324 cluster</taxon>
    </lineage>
</organism>
<dbReference type="PIRSF" id="PIRSF005902">
    <property type="entry name" value="DNase_TatD"/>
    <property type="match status" value="1"/>
</dbReference>
<dbReference type="InterPro" id="IPR015991">
    <property type="entry name" value="TatD/YcfH-like"/>
</dbReference>
<dbReference type="EMBL" id="NZEX01000003">
    <property type="protein sequence ID" value="MAH61885.1"/>
    <property type="molecule type" value="Genomic_DNA"/>
</dbReference>
<feature type="binding site" evidence="3">
    <location>
        <position position="15"/>
    </location>
    <ligand>
        <name>a divalent metal cation</name>
        <dbReference type="ChEBI" id="CHEBI:60240"/>
        <label>1</label>
    </ligand>
</feature>
<evidence type="ECO:0000313" key="5">
    <source>
        <dbReference type="Proteomes" id="UP000226525"/>
    </source>
</evidence>
<comment type="caution">
    <text evidence="4">The sequence shown here is derived from an EMBL/GenBank/DDBJ whole genome shotgun (WGS) entry which is preliminary data.</text>
</comment>
<accession>A0A2D6YFD4</accession>
<dbReference type="Pfam" id="PF01026">
    <property type="entry name" value="TatD_DNase"/>
    <property type="match status" value="1"/>
</dbReference>
<dbReference type="AlphaFoldDB" id="A0A2D6YFD4"/>
<dbReference type="FunFam" id="3.20.20.140:FF:000005">
    <property type="entry name" value="TatD family hydrolase"/>
    <property type="match status" value="1"/>
</dbReference>
<feature type="binding site" evidence="3">
    <location>
        <position position="97"/>
    </location>
    <ligand>
        <name>a divalent metal cation</name>
        <dbReference type="ChEBI" id="CHEBI:60240"/>
        <label>1</label>
    </ligand>
</feature>
<dbReference type="PANTHER" id="PTHR46124:SF2">
    <property type="entry name" value="D-AMINOACYL-TRNA DEACYLASE"/>
    <property type="match status" value="1"/>
</dbReference>
<feature type="binding site" evidence="3">
    <location>
        <position position="133"/>
    </location>
    <ligand>
        <name>a divalent metal cation</name>
        <dbReference type="ChEBI" id="CHEBI:60240"/>
        <label>2</label>
    </ligand>
</feature>
<gene>
    <name evidence="4" type="ORF">CMN54_00245</name>
</gene>
<dbReference type="PANTHER" id="PTHR46124">
    <property type="entry name" value="D-AMINOACYL-TRNA DEACYLASE"/>
    <property type="match status" value="1"/>
</dbReference>
<dbReference type="SUPFAM" id="SSF51556">
    <property type="entry name" value="Metallo-dependent hydrolases"/>
    <property type="match status" value="1"/>
</dbReference>
<dbReference type="InterPro" id="IPR001130">
    <property type="entry name" value="TatD-like"/>
</dbReference>
<name>A0A2D6YFD4_9DELT</name>
<dbReference type="PROSITE" id="PS01091">
    <property type="entry name" value="TATD_3"/>
    <property type="match status" value="1"/>
</dbReference>
<dbReference type="Proteomes" id="UP000226525">
    <property type="component" value="Unassembled WGS sequence"/>
</dbReference>
<feature type="binding site" evidence="3">
    <location>
        <position position="13"/>
    </location>
    <ligand>
        <name>a divalent metal cation</name>
        <dbReference type="ChEBI" id="CHEBI:60240"/>
        <label>1</label>
    </ligand>
</feature>
<evidence type="ECO:0000256" key="2">
    <source>
        <dbReference type="ARBA" id="ARBA00022801"/>
    </source>
</evidence>
<dbReference type="InterPro" id="IPR018228">
    <property type="entry name" value="DNase_TatD-rel_CS"/>
</dbReference>
<dbReference type="Gene3D" id="3.20.20.140">
    <property type="entry name" value="Metal-dependent hydrolases"/>
    <property type="match status" value="1"/>
</dbReference>
<dbReference type="GO" id="GO:0005829">
    <property type="term" value="C:cytosol"/>
    <property type="evidence" value="ECO:0007669"/>
    <property type="project" value="TreeGrafter"/>
</dbReference>
<feature type="binding site" evidence="3">
    <location>
        <position position="207"/>
    </location>
    <ligand>
        <name>a divalent metal cation</name>
        <dbReference type="ChEBI" id="CHEBI:60240"/>
        <label>1</label>
    </ligand>
</feature>
<dbReference type="InterPro" id="IPR032466">
    <property type="entry name" value="Metal_Hydrolase"/>
</dbReference>
<dbReference type="GO" id="GO:0004536">
    <property type="term" value="F:DNA nuclease activity"/>
    <property type="evidence" value="ECO:0007669"/>
    <property type="project" value="InterPro"/>
</dbReference>
<dbReference type="PROSITE" id="PS01090">
    <property type="entry name" value="TATD_2"/>
    <property type="match status" value="1"/>
</dbReference>
<keyword evidence="2 4" id="KW-0378">Hydrolase</keyword>
<evidence type="ECO:0000256" key="3">
    <source>
        <dbReference type="PIRSR" id="PIRSR005902-1"/>
    </source>
</evidence>
<protein>
    <submittedName>
        <fullName evidence="4">Hydrolase TatD</fullName>
    </submittedName>
</protein>
<dbReference type="NCBIfam" id="TIGR00010">
    <property type="entry name" value="YchF/TatD family DNA exonuclease"/>
    <property type="match status" value="1"/>
</dbReference>
<proteinExistence type="predicted"/>